<sequence length="31" mass="3422">MKLKDIQESVPVTVTLTGRERFFGYFGSSAG</sequence>
<evidence type="ECO:0000313" key="1">
    <source>
        <dbReference type="EMBL" id="MDR6777394.1"/>
    </source>
</evidence>
<gene>
    <name evidence="1" type="ORF">J2W98_001656</name>
</gene>
<protein>
    <submittedName>
        <fullName evidence="1">Uncharacterized protein</fullName>
    </submittedName>
</protein>
<dbReference type="Proteomes" id="UP001266807">
    <property type="component" value="Unassembled WGS sequence"/>
</dbReference>
<name>A0ABU1QDZ8_9BACL</name>
<reference evidence="1 2" key="1">
    <citation type="submission" date="2023-07" db="EMBL/GenBank/DDBJ databases">
        <title>Sorghum-associated microbial communities from plants grown in Nebraska, USA.</title>
        <authorList>
            <person name="Schachtman D."/>
        </authorList>
    </citation>
    <scope>NUCLEOTIDE SEQUENCE [LARGE SCALE GENOMIC DNA]</scope>
    <source>
        <strain evidence="1 2">BE143</strain>
    </source>
</reference>
<dbReference type="EMBL" id="JAVDUG010000002">
    <property type="protein sequence ID" value="MDR6777394.1"/>
    <property type="molecule type" value="Genomic_DNA"/>
</dbReference>
<keyword evidence="2" id="KW-1185">Reference proteome</keyword>
<comment type="caution">
    <text evidence="1">The sequence shown here is derived from an EMBL/GenBank/DDBJ whole genome shotgun (WGS) entry which is preliminary data.</text>
</comment>
<evidence type="ECO:0000313" key="2">
    <source>
        <dbReference type="Proteomes" id="UP001266807"/>
    </source>
</evidence>
<organism evidence="1 2">
    <name type="scientific">Paenibacillus peoriae</name>
    <dbReference type="NCBI Taxonomy" id="59893"/>
    <lineage>
        <taxon>Bacteria</taxon>
        <taxon>Bacillati</taxon>
        <taxon>Bacillota</taxon>
        <taxon>Bacilli</taxon>
        <taxon>Bacillales</taxon>
        <taxon>Paenibacillaceae</taxon>
        <taxon>Paenibacillus</taxon>
    </lineage>
</organism>
<proteinExistence type="predicted"/>
<accession>A0ABU1QDZ8</accession>